<evidence type="ECO:0000313" key="7">
    <source>
        <dbReference type="EMBL" id="HEN16573.1"/>
    </source>
</evidence>
<sequence>MSEPSAASPAPFDLDRLQQLIELMEKHGLSEVSLRRGQEQWRLRRGSPAPVMMSAAPMAPMPAAPPPPMASASAPPAAPSAPKDDGLLVIKAPTVGTFYSAQTPEDPPFVSVGSKVSPQTTVCLIEAMKVFNPIPAEVAGTIAEVLVKNGDAVEYGQALFKVRP</sequence>
<dbReference type="InterPro" id="IPR000089">
    <property type="entry name" value="Biotin_lipoyl"/>
</dbReference>
<evidence type="ECO:0000256" key="2">
    <source>
        <dbReference type="ARBA" id="ARBA00017562"/>
    </source>
</evidence>
<evidence type="ECO:0000256" key="5">
    <source>
        <dbReference type="SAM" id="MobiDB-lite"/>
    </source>
</evidence>
<protein>
    <recommendedName>
        <fullName evidence="2 4">Biotin carboxyl carrier protein of acetyl-CoA carboxylase</fullName>
    </recommendedName>
</protein>
<feature type="domain" description="Lipoyl-binding" evidence="6">
    <location>
        <begin position="87"/>
        <end position="163"/>
    </location>
</feature>
<comment type="caution">
    <text evidence="7">The sequence shown here is derived from an EMBL/GenBank/DDBJ whole genome shotgun (WGS) entry which is preliminary data.</text>
</comment>
<keyword evidence="4" id="KW-0275">Fatty acid biosynthesis</keyword>
<comment type="function">
    <text evidence="1 4">This protein is a component of the acetyl coenzyme A carboxylase complex; first, biotin carboxylase catalyzes the carboxylation of the carrier protein and then the transcarboxylase transfers the carboxyl group to form malonyl-CoA.</text>
</comment>
<evidence type="ECO:0000259" key="6">
    <source>
        <dbReference type="PROSITE" id="PS50968"/>
    </source>
</evidence>
<dbReference type="InterPro" id="IPR001249">
    <property type="entry name" value="AcCoA_biotinCC"/>
</dbReference>
<accession>A0A7C2P503</accession>
<name>A0A7C2P503_9PLAN</name>
<keyword evidence="3 4" id="KW-0092">Biotin</keyword>
<feature type="region of interest" description="Disordered" evidence="5">
    <location>
        <begin position="45"/>
        <end position="85"/>
    </location>
</feature>
<feature type="compositionally biased region" description="Pro residues" evidence="5">
    <location>
        <begin position="59"/>
        <end position="69"/>
    </location>
</feature>
<dbReference type="Pfam" id="PF00364">
    <property type="entry name" value="Biotin_lipoyl"/>
    <property type="match status" value="1"/>
</dbReference>
<dbReference type="PROSITE" id="PS50968">
    <property type="entry name" value="BIOTINYL_LIPOYL"/>
    <property type="match status" value="1"/>
</dbReference>
<dbReference type="NCBIfam" id="TIGR00531">
    <property type="entry name" value="BCCP"/>
    <property type="match status" value="1"/>
</dbReference>
<dbReference type="InterPro" id="IPR050709">
    <property type="entry name" value="Biotin_Carboxyl_Carrier/Decarb"/>
</dbReference>
<dbReference type="PANTHER" id="PTHR45266">
    <property type="entry name" value="OXALOACETATE DECARBOXYLASE ALPHA CHAIN"/>
    <property type="match status" value="1"/>
</dbReference>
<feature type="compositionally biased region" description="Low complexity" evidence="5">
    <location>
        <begin position="47"/>
        <end position="58"/>
    </location>
</feature>
<gene>
    <name evidence="7" type="primary">accB</name>
    <name evidence="7" type="ORF">ENQ76_14015</name>
</gene>
<dbReference type="AlphaFoldDB" id="A0A7C2P503"/>
<evidence type="ECO:0000256" key="4">
    <source>
        <dbReference type="RuleBase" id="RU364072"/>
    </source>
</evidence>
<keyword evidence="4" id="KW-0276">Fatty acid metabolism</keyword>
<evidence type="ECO:0000256" key="3">
    <source>
        <dbReference type="ARBA" id="ARBA00023267"/>
    </source>
</evidence>
<keyword evidence="4" id="KW-0443">Lipid metabolism</keyword>
<dbReference type="GO" id="GO:0003989">
    <property type="term" value="F:acetyl-CoA carboxylase activity"/>
    <property type="evidence" value="ECO:0007669"/>
    <property type="project" value="InterPro"/>
</dbReference>
<dbReference type="Gene3D" id="2.40.50.100">
    <property type="match status" value="1"/>
</dbReference>
<dbReference type="PRINTS" id="PR01071">
    <property type="entry name" value="ACOABIOTINCC"/>
</dbReference>
<dbReference type="GO" id="GO:0009317">
    <property type="term" value="C:acetyl-CoA carboxylase complex"/>
    <property type="evidence" value="ECO:0007669"/>
    <property type="project" value="InterPro"/>
</dbReference>
<comment type="pathway">
    <text evidence="4">Lipid metabolism; fatty acid biosynthesis.</text>
</comment>
<keyword evidence="4" id="KW-0444">Lipid biosynthesis</keyword>
<dbReference type="SUPFAM" id="SSF51230">
    <property type="entry name" value="Single hybrid motif"/>
    <property type="match status" value="1"/>
</dbReference>
<evidence type="ECO:0000256" key="1">
    <source>
        <dbReference type="ARBA" id="ARBA00003761"/>
    </source>
</evidence>
<proteinExistence type="predicted"/>
<dbReference type="EMBL" id="DSOK01000386">
    <property type="protein sequence ID" value="HEN16573.1"/>
    <property type="molecule type" value="Genomic_DNA"/>
</dbReference>
<organism evidence="7">
    <name type="scientific">Schlesneria paludicola</name>
    <dbReference type="NCBI Taxonomy" id="360056"/>
    <lineage>
        <taxon>Bacteria</taxon>
        <taxon>Pseudomonadati</taxon>
        <taxon>Planctomycetota</taxon>
        <taxon>Planctomycetia</taxon>
        <taxon>Planctomycetales</taxon>
        <taxon>Planctomycetaceae</taxon>
        <taxon>Schlesneria</taxon>
    </lineage>
</organism>
<dbReference type="UniPathway" id="UPA00094"/>
<reference evidence="7" key="1">
    <citation type="journal article" date="2020" name="mSystems">
        <title>Genome- and Community-Level Interaction Insights into Carbon Utilization and Element Cycling Functions of Hydrothermarchaeota in Hydrothermal Sediment.</title>
        <authorList>
            <person name="Zhou Z."/>
            <person name="Liu Y."/>
            <person name="Xu W."/>
            <person name="Pan J."/>
            <person name="Luo Z.H."/>
            <person name="Li M."/>
        </authorList>
    </citation>
    <scope>NUCLEOTIDE SEQUENCE [LARGE SCALE GENOMIC DNA]</scope>
    <source>
        <strain evidence="7">SpSt-339</strain>
    </source>
</reference>
<dbReference type="PANTHER" id="PTHR45266:SF3">
    <property type="entry name" value="OXALOACETATE DECARBOXYLASE ALPHA CHAIN"/>
    <property type="match status" value="1"/>
</dbReference>
<dbReference type="InterPro" id="IPR011053">
    <property type="entry name" value="Single_hybrid_motif"/>
</dbReference>
<dbReference type="GO" id="GO:0006633">
    <property type="term" value="P:fatty acid biosynthetic process"/>
    <property type="evidence" value="ECO:0007669"/>
    <property type="project" value="UniProtKB-UniPathway"/>
</dbReference>
<dbReference type="CDD" id="cd06850">
    <property type="entry name" value="biotinyl_domain"/>
    <property type="match status" value="1"/>
</dbReference>